<reference evidence="1" key="1">
    <citation type="submission" date="2023-08" db="EMBL/GenBank/DDBJ databases">
        <authorList>
            <person name="Alioto T."/>
            <person name="Alioto T."/>
            <person name="Gomez Garrido J."/>
        </authorList>
    </citation>
    <scope>NUCLEOTIDE SEQUENCE</scope>
</reference>
<dbReference type="AlphaFoldDB" id="A0AA36BDP2"/>
<keyword evidence="2" id="KW-1185">Reference proteome</keyword>
<accession>A0AA36BDP2</accession>
<gene>
    <name evidence="1" type="ORF">OCTVUL_1B005744</name>
</gene>
<proteinExistence type="predicted"/>
<dbReference type="EMBL" id="OX597826">
    <property type="protein sequence ID" value="CAI9732189.1"/>
    <property type="molecule type" value="Genomic_DNA"/>
</dbReference>
<dbReference type="Proteomes" id="UP001162480">
    <property type="component" value="Chromosome 13"/>
</dbReference>
<name>A0AA36BDP2_OCTVU</name>
<evidence type="ECO:0000313" key="1">
    <source>
        <dbReference type="EMBL" id="CAI9732189.1"/>
    </source>
</evidence>
<evidence type="ECO:0000313" key="2">
    <source>
        <dbReference type="Proteomes" id="UP001162480"/>
    </source>
</evidence>
<organism evidence="1 2">
    <name type="scientific">Octopus vulgaris</name>
    <name type="common">Common octopus</name>
    <dbReference type="NCBI Taxonomy" id="6645"/>
    <lineage>
        <taxon>Eukaryota</taxon>
        <taxon>Metazoa</taxon>
        <taxon>Spiralia</taxon>
        <taxon>Lophotrochozoa</taxon>
        <taxon>Mollusca</taxon>
        <taxon>Cephalopoda</taxon>
        <taxon>Coleoidea</taxon>
        <taxon>Octopodiformes</taxon>
        <taxon>Octopoda</taxon>
        <taxon>Incirrata</taxon>
        <taxon>Octopodidae</taxon>
        <taxon>Octopus</taxon>
    </lineage>
</organism>
<sequence>MEKVEVESTRKRSKKIKELEKLCEEEWVELPKFSCKKLVENYRKRLEAAHSSLLSSSNPPVTISADDLLILLVDCQRYIKETVDVLDETGINKLL</sequence>
<protein>
    <submittedName>
        <fullName evidence="1">Uncharacterized protein</fullName>
    </submittedName>
</protein>